<dbReference type="GO" id="GO:0051301">
    <property type="term" value="P:cell division"/>
    <property type="evidence" value="ECO:0007669"/>
    <property type="project" value="UniProtKB-KW"/>
</dbReference>
<accession>A0A3D8J9X5</accession>
<dbReference type="Proteomes" id="UP000256695">
    <property type="component" value="Unassembled WGS sequence"/>
</dbReference>
<dbReference type="Gene3D" id="3.30.1070.10">
    <property type="entry name" value="Cell division topological specificity factor MinE"/>
    <property type="match status" value="1"/>
</dbReference>
<evidence type="ECO:0000256" key="4">
    <source>
        <dbReference type="HAMAP-Rule" id="MF_00262"/>
    </source>
</evidence>
<proteinExistence type="inferred from homology"/>
<dbReference type="OrthoDB" id="9802655at2"/>
<dbReference type="Pfam" id="PF03776">
    <property type="entry name" value="MinE"/>
    <property type="match status" value="1"/>
</dbReference>
<evidence type="ECO:0000256" key="2">
    <source>
        <dbReference type="ARBA" id="ARBA00020112"/>
    </source>
</evidence>
<protein>
    <recommendedName>
        <fullName evidence="2 4">Cell division topological specificity factor</fullName>
    </recommendedName>
</protein>
<evidence type="ECO:0000313" key="6">
    <source>
        <dbReference type="Proteomes" id="UP000256695"/>
    </source>
</evidence>
<dbReference type="NCBIfam" id="NF001422">
    <property type="entry name" value="PRK00296.1"/>
    <property type="match status" value="1"/>
</dbReference>
<comment type="function">
    <text evidence="3 4">Prevents the cell division inhibition by proteins MinC and MinD at internal division sites while permitting inhibition at polar sites. This ensures cell division at the proper site by restricting the formation of a division septum at the midpoint of the long axis of the cell.</text>
</comment>
<comment type="similarity">
    <text evidence="1 4">Belongs to the MinE family.</text>
</comment>
<keyword evidence="6" id="KW-1185">Reference proteome</keyword>
<dbReference type="SUPFAM" id="SSF55229">
    <property type="entry name" value="Cell division protein MinE topological specificity domain"/>
    <property type="match status" value="1"/>
</dbReference>
<evidence type="ECO:0000313" key="5">
    <source>
        <dbReference type="EMBL" id="RDU73975.1"/>
    </source>
</evidence>
<keyword evidence="4 5" id="KW-0132">Cell division</keyword>
<name>A0A3D8J9X5_9HELI</name>
<dbReference type="InterPro" id="IPR036707">
    <property type="entry name" value="MinE_sf"/>
</dbReference>
<dbReference type="GO" id="GO:0032955">
    <property type="term" value="P:regulation of division septum assembly"/>
    <property type="evidence" value="ECO:0007669"/>
    <property type="project" value="InterPro"/>
</dbReference>
<dbReference type="RefSeq" id="WP_115578940.1">
    <property type="nucleotide sequence ID" value="NZ_NXLX01000007.1"/>
</dbReference>
<dbReference type="AlphaFoldDB" id="A0A3D8J9X5"/>
<dbReference type="EMBL" id="NXLX01000007">
    <property type="protein sequence ID" value="RDU73975.1"/>
    <property type="molecule type" value="Genomic_DNA"/>
</dbReference>
<keyword evidence="4" id="KW-0131">Cell cycle</keyword>
<organism evidence="5 6">
    <name type="scientific">Helicobacter anseris</name>
    <dbReference type="NCBI Taxonomy" id="375926"/>
    <lineage>
        <taxon>Bacteria</taxon>
        <taxon>Pseudomonadati</taxon>
        <taxon>Campylobacterota</taxon>
        <taxon>Epsilonproteobacteria</taxon>
        <taxon>Campylobacterales</taxon>
        <taxon>Helicobacteraceae</taxon>
        <taxon>Helicobacter</taxon>
    </lineage>
</organism>
<dbReference type="InterPro" id="IPR005527">
    <property type="entry name" value="MinE"/>
</dbReference>
<evidence type="ECO:0000256" key="1">
    <source>
        <dbReference type="ARBA" id="ARBA00008168"/>
    </source>
</evidence>
<dbReference type="NCBIfam" id="TIGR01215">
    <property type="entry name" value="minE"/>
    <property type="match status" value="1"/>
</dbReference>
<dbReference type="HAMAP" id="MF_00262">
    <property type="entry name" value="MinE"/>
    <property type="match status" value="1"/>
</dbReference>
<gene>
    <name evidence="4" type="primary">minE</name>
    <name evidence="5" type="ORF">CQA57_03985</name>
</gene>
<evidence type="ECO:0000256" key="3">
    <source>
        <dbReference type="ARBA" id="ARBA00025265"/>
    </source>
</evidence>
<sequence>MSLFDKFFGRNNSASKAKNRLSLMLAHERSVNIPHMQEMQQELLEVVQKYMKNSRINIKTDSNQNINMLEIEILFGENPKI</sequence>
<comment type="caution">
    <text evidence="5">The sequence shown here is derived from an EMBL/GenBank/DDBJ whole genome shotgun (WGS) entry which is preliminary data.</text>
</comment>
<reference evidence="5 6" key="1">
    <citation type="submission" date="2018-04" db="EMBL/GenBank/DDBJ databases">
        <title>Novel Campyloabacter and Helicobacter Species and Strains.</title>
        <authorList>
            <person name="Mannion A.J."/>
            <person name="Shen Z."/>
            <person name="Fox J.G."/>
        </authorList>
    </citation>
    <scope>NUCLEOTIDE SEQUENCE [LARGE SCALE GENOMIC DNA]</scope>
    <source>
        <strain evidence="5 6">MIT 04-9362</strain>
    </source>
</reference>